<accession>A0A1Q9DT00</accession>
<organism evidence="3 4">
    <name type="scientific">Symbiodinium microadriaticum</name>
    <name type="common">Dinoflagellate</name>
    <name type="synonym">Zooxanthella microadriatica</name>
    <dbReference type="NCBI Taxonomy" id="2951"/>
    <lineage>
        <taxon>Eukaryota</taxon>
        <taxon>Sar</taxon>
        <taxon>Alveolata</taxon>
        <taxon>Dinophyceae</taxon>
        <taxon>Suessiales</taxon>
        <taxon>Symbiodiniaceae</taxon>
        <taxon>Symbiodinium</taxon>
    </lineage>
</organism>
<dbReference type="SUPFAM" id="SSF56349">
    <property type="entry name" value="DNA breaking-rejoining enzymes"/>
    <property type="match status" value="1"/>
</dbReference>
<dbReference type="GO" id="GO:0015074">
    <property type="term" value="P:DNA integration"/>
    <property type="evidence" value="ECO:0007669"/>
    <property type="project" value="InterPro"/>
</dbReference>
<evidence type="ECO:0000313" key="3">
    <source>
        <dbReference type="EMBL" id="OLP98299.1"/>
    </source>
</evidence>
<dbReference type="InterPro" id="IPR011010">
    <property type="entry name" value="DNA_brk_join_enz"/>
</dbReference>
<proteinExistence type="predicted"/>
<dbReference type="EMBL" id="LSRX01000402">
    <property type="protein sequence ID" value="OLP98299.1"/>
    <property type="molecule type" value="Genomic_DNA"/>
</dbReference>
<name>A0A1Q9DT00_SYMMI</name>
<dbReference type="GO" id="GO:0003677">
    <property type="term" value="F:DNA binding"/>
    <property type="evidence" value="ECO:0007669"/>
    <property type="project" value="InterPro"/>
</dbReference>
<keyword evidence="4" id="KW-1185">Reference proteome</keyword>
<dbReference type="GO" id="GO:0006310">
    <property type="term" value="P:DNA recombination"/>
    <property type="evidence" value="ECO:0007669"/>
    <property type="project" value="UniProtKB-KW"/>
</dbReference>
<evidence type="ECO:0008006" key="5">
    <source>
        <dbReference type="Google" id="ProtNLM"/>
    </source>
</evidence>
<reference evidence="3 4" key="1">
    <citation type="submission" date="2016-02" db="EMBL/GenBank/DDBJ databases">
        <title>Genome analysis of coral dinoflagellate symbionts highlights evolutionary adaptations to a symbiotic lifestyle.</title>
        <authorList>
            <person name="Aranda M."/>
            <person name="Li Y."/>
            <person name="Liew Y.J."/>
            <person name="Baumgarten S."/>
            <person name="Simakov O."/>
            <person name="Wilson M."/>
            <person name="Piel J."/>
            <person name="Ashoor H."/>
            <person name="Bougouffa S."/>
            <person name="Bajic V.B."/>
            <person name="Ryu T."/>
            <person name="Ravasi T."/>
            <person name="Bayer T."/>
            <person name="Micklem G."/>
            <person name="Kim H."/>
            <person name="Bhak J."/>
            <person name="Lajeunesse T.C."/>
            <person name="Voolstra C.R."/>
        </authorList>
    </citation>
    <scope>NUCLEOTIDE SEQUENCE [LARGE SCALE GENOMIC DNA]</scope>
    <source>
        <strain evidence="3 4">CCMP2467</strain>
    </source>
</reference>
<evidence type="ECO:0000256" key="2">
    <source>
        <dbReference type="SAM" id="MobiDB-lite"/>
    </source>
</evidence>
<feature type="region of interest" description="Disordered" evidence="2">
    <location>
        <begin position="475"/>
        <end position="504"/>
    </location>
</feature>
<comment type="caution">
    <text evidence="3">The sequence shown here is derived from an EMBL/GenBank/DDBJ whole genome shotgun (WGS) entry which is preliminary data.</text>
</comment>
<dbReference type="OrthoDB" id="435687at2759"/>
<gene>
    <name evidence="3" type="ORF">AK812_SmicGene19265</name>
</gene>
<keyword evidence="1" id="KW-0233">DNA recombination</keyword>
<dbReference type="InterPro" id="IPR013762">
    <property type="entry name" value="Integrase-like_cat_sf"/>
</dbReference>
<feature type="region of interest" description="Disordered" evidence="2">
    <location>
        <begin position="145"/>
        <end position="165"/>
    </location>
</feature>
<protein>
    <recommendedName>
        <fullName evidence="5">C3H1-type domain-containing protein</fullName>
    </recommendedName>
</protein>
<sequence length="1678" mass="183865">MLFLLLGRGEEAGARSRVAQAVLLKTRENGFLVALPTPEIVVQFVEGLVGEDDEELVLSFRSSAEFETSRGRALGSLDVLLADFPWAGTEHFTRARSLRGAAEKELELSAFTSGGVNARPVPASLLRAAEDWIRTEMDLETAAEYHTGEEVAEPDEPDEVEERPTRKKYAALQARLEAMEARAREPLRPVVEAAPPGLRTGSLFGAGAGELDETALDRLQRLAGPVPRRVKGPEPQPTAQDGHFREAELEALAEPAAEDPFTDLVDSNPLHQILVAQLAQNKMLLERLAPQRNLDAVSAALGSGGASGSGDSTGIKGCLARDAFLRQVQDLPRVAEVARQNALREIGLDPANEEPNLMKLYLERRVPLAGHRLLGHFAYLGASAWEVGQTTGNRELQGFAARLLIFAEQAAIDGGRLQLGWLMSGYAEPPPQLWSVQRRSSLKPFSSLAHPAWAAANIAYLRDLDFLETKMATINKDRSKEPKEDAPPEAGGAEAAQKTWREKRKAKPKALADGVVALAQLAVPELAGHPLVPPPGARVGDPISSQQHAVLDQLEQFAHRLLVTPSFQPESLGRCGPKFAAFAKVAKELPGTRVLGVDQLLQLVQALKGGLDPYTAAHFEAPGSGPAQDAAAMNRIGAGAAPDLVGGAGIDLPSLKSLGTLRIQASRINWKHPPKFDPLPFLDDPLIAAAYLDPEIMRKSGSFEETSRPALVHADRAELIALATTWDKFGALCIFGAQETASLPADEAVGLLRKLCGSMLPNESLEYRKPVPKTDHVEALAIDDHISLQRLPLSELSSAPHARDAQVFASASQAYSSVGLHQNRKKDKIKQTRGVLLGAEFDGVEGSVSAPRDRVLCLGVISSFIARNCAFILTIAVLGGQLVSVAQPVGSCLFHLHCFKGLARLGCVLSRVCHCSFGSPFLKRTDWLHNKAWVADLQGECSCAWGGQHFSARARLFTEASAAEFSSRCLPDCLSVYGSLPAAGQRTDAFSSRYPLGLVRRLVSGSLGAKFGHCGFIDQRHREATARTLDVPGPACFELEPGDSEPFADRAWHEDPEWISEICRALHFKLKFKYHFAKPGHINVNEARVFKSWIKSVAKELRSVRAVALLDSRVTIGAAAKGRSSSFAISRVLGTSLGYIIGSNIFPGLLHCYSGDNTADGPSRDRPVPRPTRPAPAWLTELLEGDPRKFELVVEASGMKKLPGRWLRFLLLLGGDIERNPGPAPRREPRGELNLEAGFVRSTVHKMRKAKSALEAWIRDELRVEPESVFADNRATELALRGFGLHLFSSGLPRYLLVYSITAIQNEFPSFRNRLTGAWQIDKKWQLVEPGQCRSVLPAAAVRACLTLAALWGWKVWLGLVILGFLAMLHPSEMLGLRRRDLVFPGDGFGHVKALFVHLKDPKTARFARRQHGRIDDDFAIEIIRNIFGGFARDSPLYPASAHSFRRQWDAVMGRLGIPHRAALRGATPGVLRGSGATHLYQQTENLQMIAWRGRWAKLRTLEHYLQEVAAQMMLSELSAADRGRIATFACSRPCIHFAYGSCGNGYACGFCHMEHARPKKKFDKKQREAYSRLSEAQVLALAAAFLRDRAEQEGIQIEMMPLLQHIERRLAGQMVERLPWKQASPQALERTMRRMNTARLFEFLVGSDKVDSRFAATAWEIFNHARAAIHARGVQFS</sequence>
<dbReference type="Proteomes" id="UP000186817">
    <property type="component" value="Unassembled WGS sequence"/>
</dbReference>
<feature type="compositionally biased region" description="Basic and acidic residues" evidence="2">
    <location>
        <begin position="475"/>
        <end position="486"/>
    </location>
</feature>
<feature type="compositionally biased region" description="Acidic residues" evidence="2">
    <location>
        <begin position="150"/>
        <end position="161"/>
    </location>
</feature>
<dbReference type="Gene3D" id="1.10.443.10">
    <property type="entry name" value="Intergrase catalytic core"/>
    <property type="match status" value="1"/>
</dbReference>
<evidence type="ECO:0000313" key="4">
    <source>
        <dbReference type="Proteomes" id="UP000186817"/>
    </source>
</evidence>
<evidence type="ECO:0000256" key="1">
    <source>
        <dbReference type="ARBA" id="ARBA00023172"/>
    </source>
</evidence>